<organism evidence="2 3">
    <name type="scientific">Salimicrobium halophilum</name>
    <dbReference type="NCBI Taxonomy" id="86666"/>
    <lineage>
        <taxon>Bacteria</taxon>
        <taxon>Bacillati</taxon>
        <taxon>Bacillota</taxon>
        <taxon>Bacilli</taxon>
        <taxon>Bacillales</taxon>
        <taxon>Bacillaceae</taxon>
        <taxon>Salimicrobium</taxon>
    </lineage>
</organism>
<keyword evidence="3" id="KW-1185">Reference proteome</keyword>
<gene>
    <name evidence="2" type="ORF">SAMN04490247_2300</name>
</gene>
<accession>A0A1G8UP47</accession>
<name>A0A1G8UP47_9BACI</name>
<feature type="transmembrane region" description="Helical" evidence="1">
    <location>
        <begin position="190"/>
        <end position="208"/>
    </location>
</feature>
<dbReference type="Pfam" id="PF13398">
    <property type="entry name" value="Peptidase_M50B"/>
    <property type="match status" value="1"/>
</dbReference>
<evidence type="ECO:0000256" key="1">
    <source>
        <dbReference type="SAM" id="Phobius"/>
    </source>
</evidence>
<dbReference type="AlphaFoldDB" id="A0A1G8UP47"/>
<feature type="transmembrane region" description="Helical" evidence="1">
    <location>
        <begin position="121"/>
        <end position="137"/>
    </location>
</feature>
<dbReference type="STRING" id="86666.SAMN04490247_2300"/>
<dbReference type="Proteomes" id="UP000199225">
    <property type="component" value="Unassembled WGS sequence"/>
</dbReference>
<sequence>MKTQIIISLVVALLLTQMPLVGKYFAMINTMVHETGHSLMALVTGGEVRNISLFPNTSGVTMTGHTSWFSHVLTSLSGYIFASWFAFFLFYLLSKGKYTWIVVLLMGLLSINLLFWVRNLYGVFWIVTFGALFIWLIRSGHQTLIVYSLTFIAALVLVESVISAFNIMWLSVIAPGQAGDAANLARATKIPALVWGTGFFLQAFYFAIQAWKRVF</sequence>
<keyword evidence="1" id="KW-0472">Membrane</keyword>
<reference evidence="3" key="1">
    <citation type="submission" date="2016-10" db="EMBL/GenBank/DDBJ databases">
        <authorList>
            <person name="Varghese N."/>
            <person name="Submissions S."/>
        </authorList>
    </citation>
    <scope>NUCLEOTIDE SEQUENCE [LARGE SCALE GENOMIC DNA]</scope>
    <source>
        <strain evidence="3">DSM 4771</strain>
    </source>
</reference>
<keyword evidence="1" id="KW-1133">Transmembrane helix</keyword>
<dbReference type="EMBL" id="FNEV01000007">
    <property type="protein sequence ID" value="SDJ55424.1"/>
    <property type="molecule type" value="Genomic_DNA"/>
</dbReference>
<evidence type="ECO:0000313" key="2">
    <source>
        <dbReference type="EMBL" id="SDJ55424.1"/>
    </source>
</evidence>
<feature type="transmembrane region" description="Helical" evidence="1">
    <location>
        <begin position="98"/>
        <end position="115"/>
    </location>
</feature>
<keyword evidence="1" id="KW-0812">Transmembrane</keyword>
<feature type="transmembrane region" description="Helical" evidence="1">
    <location>
        <begin position="144"/>
        <end position="170"/>
    </location>
</feature>
<proteinExistence type="predicted"/>
<evidence type="ECO:0000313" key="3">
    <source>
        <dbReference type="Proteomes" id="UP000199225"/>
    </source>
</evidence>
<dbReference type="OrthoDB" id="158445at2"/>
<dbReference type="RefSeq" id="WP_093194014.1">
    <property type="nucleotide sequence ID" value="NZ_FNEV01000007.1"/>
</dbReference>
<protein>
    <submittedName>
        <fullName evidence="2">Peptidase M50B-like</fullName>
    </submittedName>
</protein>
<feature type="transmembrane region" description="Helical" evidence="1">
    <location>
        <begin position="68"/>
        <end position="91"/>
    </location>
</feature>
<dbReference type="InterPro" id="IPR049500">
    <property type="entry name" value="Peptidase_M50B-like"/>
</dbReference>